<evidence type="ECO:0000256" key="1">
    <source>
        <dbReference type="ARBA" id="ARBA00022630"/>
    </source>
</evidence>
<organism evidence="4 5">
    <name type="scientific">Botryobasidium botryosum (strain FD-172 SS1)</name>
    <dbReference type="NCBI Taxonomy" id="930990"/>
    <lineage>
        <taxon>Eukaryota</taxon>
        <taxon>Fungi</taxon>
        <taxon>Dikarya</taxon>
        <taxon>Basidiomycota</taxon>
        <taxon>Agaricomycotina</taxon>
        <taxon>Agaricomycetes</taxon>
        <taxon>Cantharellales</taxon>
        <taxon>Botryobasidiaceae</taxon>
        <taxon>Botryobasidium</taxon>
    </lineage>
</organism>
<dbReference type="InParanoid" id="A0A067MMU5"/>
<protein>
    <submittedName>
        <fullName evidence="4">Uncharacterized protein</fullName>
    </submittedName>
</protein>
<evidence type="ECO:0000256" key="3">
    <source>
        <dbReference type="ARBA" id="ARBA00023002"/>
    </source>
</evidence>
<dbReference type="PRINTS" id="PR00368">
    <property type="entry name" value="FADPNR"/>
</dbReference>
<dbReference type="PRINTS" id="PR00411">
    <property type="entry name" value="PNDRDTASEI"/>
</dbReference>
<name>A0A067MMU5_BOTB1</name>
<gene>
    <name evidence="4" type="ORF">BOTBODRAFT_30735</name>
</gene>
<reference evidence="5" key="1">
    <citation type="journal article" date="2014" name="Proc. Natl. Acad. Sci. U.S.A.">
        <title>Extensive sampling of basidiomycete genomes demonstrates inadequacy of the white-rot/brown-rot paradigm for wood decay fungi.</title>
        <authorList>
            <person name="Riley R."/>
            <person name="Salamov A.A."/>
            <person name="Brown D.W."/>
            <person name="Nagy L.G."/>
            <person name="Floudas D."/>
            <person name="Held B.W."/>
            <person name="Levasseur A."/>
            <person name="Lombard V."/>
            <person name="Morin E."/>
            <person name="Otillar R."/>
            <person name="Lindquist E.A."/>
            <person name="Sun H."/>
            <person name="LaButti K.M."/>
            <person name="Schmutz J."/>
            <person name="Jabbour D."/>
            <person name="Luo H."/>
            <person name="Baker S.E."/>
            <person name="Pisabarro A.G."/>
            <person name="Walton J.D."/>
            <person name="Blanchette R.A."/>
            <person name="Henrissat B."/>
            <person name="Martin F."/>
            <person name="Cullen D."/>
            <person name="Hibbett D.S."/>
            <person name="Grigoriev I.V."/>
        </authorList>
    </citation>
    <scope>NUCLEOTIDE SEQUENCE [LARGE SCALE GENOMIC DNA]</scope>
    <source>
        <strain evidence="5">FD-172 SS1</strain>
    </source>
</reference>
<dbReference type="STRING" id="930990.A0A067MMU5"/>
<proteinExistence type="predicted"/>
<dbReference type="Proteomes" id="UP000027195">
    <property type="component" value="Unassembled WGS sequence"/>
</dbReference>
<dbReference type="Pfam" id="PF00743">
    <property type="entry name" value="FMO-like"/>
    <property type="match status" value="1"/>
</dbReference>
<dbReference type="HOGENOM" id="CLU_015676_1_0_1"/>
<dbReference type="OrthoDB" id="74360at2759"/>
<dbReference type="Pfam" id="PF13450">
    <property type="entry name" value="NAD_binding_8"/>
    <property type="match status" value="1"/>
</dbReference>
<dbReference type="GO" id="GO:0050661">
    <property type="term" value="F:NADP binding"/>
    <property type="evidence" value="ECO:0007669"/>
    <property type="project" value="InterPro"/>
</dbReference>
<dbReference type="AlphaFoldDB" id="A0A067MMU5"/>
<dbReference type="PANTHER" id="PTHR43539:SF68">
    <property type="entry name" value="FLAVIN-BINDING MONOOXYGENASE-LIKE PROTEIN (AFU_ORTHOLOGUE AFUA_4G09220)"/>
    <property type="match status" value="1"/>
</dbReference>
<dbReference type="InterPro" id="IPR036188">
    <property type="entry name" value="FAD/NAD-bd_sf"/>
</dbReference>
<keyword evidence="3" id="KW-0560">Oxidoreductase</keyword>
<dbReference type="InterPro" id="IPR050982">
    <property type="entry name" value="Auxin_biosynth/cation_transpt"/>
</dbReference>
<evidence type="ECO:0000313" key="5">
    <source>
        <dbReference type="Proteomes" id="UP000027195"/>
    </source>
</evidence>
<accession>A0A067MMU5</accession>
<keyword evidence="1" id="KW-0285">Flavoprotein</keyword>
<evidence type="ECO:0000256" key="2">
    <source>
        <dbReference type="ARBA" id="ARBA00022827"/>
    </source>
</evidence>
<dbReference type="SUPFAM" id="SSF51905">
    <property type="entry name" value="FAD/NAD(P)-binding domain"/>
    <property type="match status" value="1"/>
</dbReference>
<dbReference type="GO" id="GO:0050660">
    <property type="term" value="F:flavin adenine dinucleotide binding"/>
    <property type="evidence" value="ECO:0007669"/>
    <property type="project" value="InterPro"/>
</dbReference>
<dbReference type="PANTHER" id="PTHR43539">
    <property type="entry name" value="FLAVIN-BINDING MONOOXYGENASE-LIKE PROTEIN (AFU_ORTHOLOGUE AFUA_4G09220)"/>
    <property type="match status" value="1"/>
</dbReference>
<keyword evidence="5" id="KW-1185">Reference proteome</keyword>
<dbReference type="EMBL" id="KL198026">
    <property type="protein sequence ID" value="KDQ16834.1"/>
    <property type="molecule type" value="Genomic_DNA"/>
</dbReference>
<dbReference type="Gene3D" id="3.50.50.60">
    <property type="entry name" value="FAD/NAD(P)-binding domain"/>
    <property type="match status" value="2"/>
</dbReference>
<evidence type="ECO:0000313" key="4">
    <source>
        <dbReference type="EMBL" id="KDQ16834.1"/>
    </source>
</evidence>
<dbReference type="InterPro" id="IPR020946">
    <property type="entry name" value="Flavin_mOase-like"/>
</dbReference>
<dbReference type="GO" id="GO:0004499">
    <property type="term" value="F:N,N-dimethylaniline monooxygenase activity"/>
    <property type="evidence" value="ECO:0007669"/>
    <property type="project" value="InterPro"/>
</dbReference>
<keyword evidence="2" id="KW-0274">FAD</keyword>
<sequence length="579" mass="64402">MPSRISITDPSEVAQSWLTTLSNALRSRDTSKAVSLFGRESSWRDLFSLSWDIHSMVGRDAIQKYLEGDGRVGGSKLAFMRLKGVAKFDTWLGQTSIIFAFFNFETKIARGQGILRLAQDPDSDKWLGFTLYTGLEELKGHEEITIAPIKVENTGVISYQQGPETYDDYDPEVLIVGAGQSGLTAAARLDRLNVKTLIIDKEPRAGDSWRNRYDALLLHDPVWVDHLPYLPFPEDWPVLMPRIMIADWFDSYAKALQMNLWTCTTMDYPVFDETTQEWTVTLTRADGSKRIMHPKHLIIATGIVGEAVTPAFKGIDTFKGPIIHSSKFKSGRTFSGKKTIVVGACNSAMDISLDLEQNGSDVTIVQRSSTYVMSMKGAVDIVYGKDKYMTNDLSDMLKFSAPLSVATQAGVAYTAAMKEYDAEMLAGLEKAGYKVDFGYENAGFYLKVLFRGGGYYFDIGCCEAIINGRIKVKQGQEIDHFEEDGIVFADGVKIQADAVVCATGYSGFAPSVRRILGDKVMERVGKVCTVDEDGERKGVWRPSGHPNLWFHVGNIAMSRFYSKHLALQVKAQLHGLHKL</sequence>